<keyword evidence="2" id="KW-1185">Reference proteome</keyword>
<name>A0ACB6R6Z9_9PLEO</name>
<accession>A0ACB6R6Z9</accession>
<evidence type="ECO:0000313" key="2">
    <source>
        <dbReference type="Proteomes" id="UP000799755"/>
    </source>
</evidence>
<organism evidence="1 2">
    <name type="scientific">Lindgomyces ingoldianus</name>
    <dbReference type="NCBI Taxonomy" id="673940"/>
    <lineage>
        <taxon>Eukaryota</taxon>
        <taxon>Fungi</taxon>
        <taxon>Dikarya</taxon>
        <taxon>Ascomycota</taxon>
        <taxon>Pezizomycotina</taxon>
        <taxon>Dothideomycetes</taxon>
        <taxon>Pleosporomycetidae</taxon>
        <taxon>Pleosporales</taxon>
        <taxon>Lindgomycetaceae</taxon>
        <taxon>Lindgomyces</taxon>
    </lineage>
</organism>
<reference evidence="1" key="1">
    <citation type="journal article" date="2020" name="Stud. Mycol.">
        <title>101 Dothideomycetes genomes: a test case for predicting lifestyles and emergence of pathogens.</title>
        <authorList>
            <person name="Haridas S."/>
            <person name="Albert R."/>
            <person name="Binder M."/>
            <person name="Bloem J."/>
            <person name="Labutti K."/>
            <person name="Salamov A."/>
            <person name="Andreopoulos B."/>
            <person name="Baker S."/>
            <person name="Barry K."/>
            <person name="Bills G."/>
            <person name="Bluhm B."/>
            <person name="Cannon C."/>
            <person name="Castanera R."/>
            <person name="Culley D."/>
            <person name="Daum C."/>
            <person name="Ezra D."/>
            <person name="Gonzalez J."/>
            <person name="Henrissat B."/>
            <person name="Kuo A."/>
            <person name="Liang C."/>
            <person name="Lipzen A."/>
            <person name="Lutzoni F."/>
            <person name="Magnuson J."/>
            <person name="Mondo S."/>
            <person name="Nolan M."/>
            <person name="Ohm R."/>
            <person name="Pangilinan J."/>
            <person name="Park H.-J."/>
            <person name="Ramirez L."/>
            <person name="Alfaro M."/>
            <person name="Sun H."/>
            <person name="Tritt A."/>
            <person name="Yoshinaga Y."/>
            <person name="Zwiers L.-H."/>
            <person name="Turgeon B."/>
            <person name="Goodwin S."/>
            <person name="Spatafora J."/>
            <person name="Crous P."/>
            <person name="Grigoriev I."/>
        </authorList>
    </citation>
    <scope>NUCLEOTIDE SEQUENCE</scope>
    <source>
        <strain evidence="1">ATCC 200398</strain>
    </source>
</reference>
<sequence length="280" mass="31308">FCVWANTSFAAGRGISIIATQNLAESVAKSEGYQSARRVRASGGGSQASPKYEVKTLPGRGLGLVANHTLVRGDDIVYEPPVVLAQHDIEDLLGEGEVATLHRVAVERLPYRTRADAMNLHGYGGKGTAYDRFSANAFKVYEFAGIFPMVARINHDCRPNAHFYFDKKTFTHRIHAVRTIAPGEEITISYLSHYLTSDERAHRTTSQWGFECLCRLCRVPQDKLNDSDNRLKRMQQIEAFFLDGSQDETTANPAMAEELIQLYQEERLDVPISRAYGYAS</sequence>
<gene>
    <name evidence="1" type="ORF">BDR25DRAFT_203856</name>
</gene>
<evidence type="ECO:0000313" key="1">
    <source>
        <dbReference type="EMBL" id="KAF2475083.1"/>
    </source>
</evidence>
<feature type="non-terminal residue" evidence="1">
    <location>
        <position position="1"/>
    </location>
</feature>
<protein>
    <submittedName>
        <fullName evidence="1">SET domain-containing protein</fullName>
    </submittedName>
</protein>
<dbReference type="Proteomes" id="UP000799755">
    <property type="component" value="Unassembled WGS sequence"/>
</dbReference>
<dbReference type="EMBL" id="MU003496">
    <property type="protein sequence ID" value="KAF2475083.1"/>
    <property type="molecule type" value="Genomic_DNA"/>
</dbReference>
<comment type="caution">
    <text evidence="1">The sequence shown here is derived from an EMBL/GenBank/DDBJ whole genome shotgun (WGS) entry which is preliminary data.</text>
</comment>
<feature type="non-terminal residue" evidence="1">
    <location>
        <position position="280"/>
    </location>
</feature>
<proteinExistence type="predicted"/>